<protein>
    <submittedName>
        <fullName evidence="1">Uncharacterized protein</fullName>
    </submittedName>
</protein>
<reference evidence="1" key="1">
    <citation type="submission" date="2023-03" db="EMBL/GenBank/DDBJ databases">
        <authorList>
            <person name="Shen W."/>
            <person name="Cai J."/>
        </authorList>
    </citation>
    <scope>NUCLEOTIDE SEQUENCE</scope>
    <source>
        <strain evidence="1">B226-2</strain>
    </source>
</reference>
<dbReference type="Proteomes" id="UP001256711">
    <property type="component" value="Unassembled WGS sequence"/>
</dbReference>
<accession>A0AAW8TVJ4</accession>
<comment type="caution">
    <text evidence="1">The sequence shown here is derived from an EMBL/GenBank/DDBJ whole genome shotgun (WGS) entry which is preliminary data.</text>
</comment>
<evidence type="ECO:0000313" key="2">
    <source>
        <dbReference type="Proteomes" id="UP001256711"/>
    </source>
</evidence>
<dbReference type="EMBL" id="JARQBJ010000001">
    <property type="protein sequence ID" value="MDT2808965.1"/>
    <property type="molecule type" value="Genomic_DNA"/>
</dbReference>
<evidence type="ECO:0000313" key="1">
    <source>
        <dbReference type="EMBL" id="MDT2808965.1"/>
    </source>
</evidence>
<organism evidence="1 2">
    <name type="scientific">Enterococcus asini</name>
    <dbReference type="NCBI Taxonomy" id="57732"/>
    <lineage>
        <taxon>Bacteria</taxon>
        <taxon>Bacillati</taxon>
        <taxon>Bacillota</taxon>
        <taxon>Bacilli</taxon>
        <taxon>Lactobacillales</taxon>
        <taxon>Enterococcaceae</taxon>
        <taxon>Enterococcus</taxon>
    </lineage>
</organism>
<sequence>MSNYIYSVGHGSSINRWKRSALQKQRVESKVSCFDAPVNMTEGYQEVEYPIRTDFLQALTSVPYPSGLEFSEIYDGFENPRVDFSTFQATPHKVSTYLQAQLLCEERQEVECLLVTCGRAILWLNGELIVDFHPYTRNHGTNTTIVLPLLKGENEVIVYMDDLAERDVNFFVELKIVSNHKVKVALPLSYDAQIFQKSEEFLTGLYFEKDFYSRGAVSICSDHDYFEKVFVTYEEVTFTEEGGGNLTDFQRENQFLPLENQHIYLGDVEDIPTSGLTHLFVGILLPDQTYLFKKLVFTVYNEEKLARSLGDNLEERKESALRIFSTLDINDMNSALSEIHLTGKLSDRCWDKLQPAFQMIEERGDCADFMFAPLLGFWLGEKKKLPEKLIAKLRDLALHFRYWIDEPGNDVMWYFSENHSLLFHTCQYFAGYLLPKETFTTSGRQGSHQYDLGKQRLLQWFEQFEKYGFSEWNSTTYLPIDLIGFFSLYNSAPDEEIKLAAKKALDFTFSIMAINYHGGTLSSTFGRTYEHDLKAMRLGEISNLLAIAWDRGNFNYALRASTLFCLSDYAPPQECLHFIDLRQDEELTASYIQGINQVQTYLYKCREYSIASGIEYHCFQTGHQQHMMNISLGNDGTQLWINNPGEFMHSGENRPSYWAGNGSMPCIQQHKNVLKMEYDLTTAYVPFLHMYVPFWNLDMMDMEDPNWLFIKKDQSYLGVYFSQGYVMQSSGDTRGRDVISEGLNHTVIVKCGSANEFSTFESFIRSMKKSELTAESFFDPQFGQLVWKEIEHSASYQVTPVVKMKEGAKYEET</sequence>
<name>A0AAW8TVJ4_9ENTE</name>
<proteinExistence type="predicted"/>
<dbReference type="RefSeq" id="WP_270596207.1">
    <property type="nucleotide sequence ID" value="NZ_JAQESC010000001.1"/>
</dbReference>
<dbReference type="AlphaFoldDB" id="A0AAW8TVJ4"/>
<gene>
    <name evidence="1" type="ORF">P7H43_00420</name>
</gene>